<comment type="subcellular location">
    <subcellularLocation>
        <location evidence="1">Cell membrane</location>
        <topology evidence="1">Multi-pass membrane protein</topology>
    </subcellularLocation>
</comment>
<evidence type="ECO:0000259" key="9">
    <source>
        <dbReference type="Pfam" id="PF02366"/>
    </source>
</evidence>
<evidence type="ECO:0000256" key="8">
    <source>
        <dbReference type="SAM" id="Phobius"/>
    </source>
</evidence>
<feature type="transmembrane region" description="Helical" evidence="8">
    <location>
        <begin position="133"/>
        <end position="158"/>
    </location>
</feature>
<dbReference type="GO" id="GO:0006493">
    <property type="term" value="P:protein O-linked glycosylation"/>
    <property type="evidence" value="ECO:0007669"/>
    <property type="project" value="InterPro"/>
</dbReference>
<dbReference type="PANTHER" id="PTHR33908:SF3">
    <property type="entry name" value="UNDECAPRENYL PHOSPHATE-ALPHA-4-AMINO-4-DEOXY-L-ARABINOSE ARABINOSYL TRANSFERASE"/>
    <property type="match status" value="1"/>
</dbReference>
<dbReference type="PANTHER" id="PTHR33908">
    <property type="entry name" value="MANNOSYLTRANSFERASE YKCB-RELATED"/>
    <property type="match status" value="1"/>
</dbReference>
<protein>
    <recommendedName>
        <fullName evidence="9">ArnT-like N-terminal domain-containing protein</fullName>
    </recommendedName>
</protein>
<keyword evidence="2" id="KW-1003">Cell membrane</keyword>
<dbReference type="GO" id="GO:0000030">
    <property type="term" value="F:mannosyltransferase activity"/>
    <property type="evidence" value="ECO:0007669"/>
    <property type="project" value="InterPro"/>
</dbReference>
<dbReference type="EMBL" id="MGGL01000004">
    <property type="protein sequence ID" value="OGM27577.1"/>
    <property type="molecule type" value="Genomic_DNA"/>
</dbReference>
<accession>A0A1F7YJY3</accession>
<keyword evidence="3" id="KW-0328">Glycosyltransferase</keyword>
<keyword evidence="7 8" id="KW-0472">Membrane</keyword>
<evidence type="ECO:0000256" key="3">
    <source>
        <dbReference type="ARBA" id="ARBA00022676"/>
    </source>
</evidence>
<evidence type="ECO:0000256" key="1">
    <source>
        <dbReference type="ARBA" id="ARBA00004651"/>
    </source>
</evidence>
<evidence type="ECO:0000256" key="2">
    <source>
        <dbReference type="ARBA" id="ARBA00022475"/>
    </source>
</evidence>
<dbReference type="InterPro" id="IPR003342">
    <property type="entry name" value="ArnT-like_N"/>
</dbReference>
<evidence type="ECO:0000313" key="11">
    <source>
        <dbReference type="Proteomes" id="UP000179221"/>
    </source>
</evidence>
<dbReference type="GO" id="GO:0010041">
    <property type="term" value="P:response to iron(III) ion"/>
    <property type="evidence" value="ECO:0007669"/>
    <property type="project" value="TreeGrafter"/>
</dbReference>
<feature type="domain" description="ArnT-like N-terminal" evidence="9">
    <location>
        <begin position="12"/>
        <end position="234"/>
    </location>
</feature>
<feature type="transmembrane region" description="Helical" evidence="8">
    <location>
        <begin position="407"/>
        <end position="428"/>
    </location>
</feature>
<evidence type="ECO:0000256" key="4">
    <source>
        <dbReference type="ARBA" id="ARBA00022679"/>
    </source>
</evidence>
<sequence length="576" mass="67062">MNRRIYILLAIILISGFILRVFNLSENPPSVSWDEISHGYNAYSLLKTGTDEWGKIPILNFRAYGDYPLPLNLYLTIPYVAALGLSTFSIRLPHAILGILTALAAYFLAYALTKSRGISLLTTLLVVLEPWTLFTSRIVLQQNLSIFLLTAGMAAFFNKHKSKFLLPASFILMFLTLFSYHSTRIFSPLLVIVTLFIFRNDFKEKYLRKGLISLIFIVSIIVFFLVSVVILIDPNSRARSKWLFIIDQAAINRIIEKREASTLPYEIARFVYNRPTYFITKFTSNFLGYFSPKFLFFKGGTQYQYNLPGFGLSYLVNLPFFYLGIFLVIKNAIKGSKDYLLILTWLLLSPISGSITNETFAVTRASTMLPLPMLLSAFGLATIWEWMVKGRVTAGMKYWISYHTFKAFAPLAAIIYFTFLGISVYAYLRNYFGNYRLNYSWSWQYGYKEVINYARVNYGKYDKIIVTKKYGEPHEFLLFFWPWDPQQYKNDPNLIRFHQSNWYWVDRFDKFYFVNDWDIPKLEDGLWKMEYGGGFECKKINCMLITSPGNVPMNWNKLETVNYLDGKTAFEIYENK</sequence>
<dbReference type="GO" id="GO:0009103">
    <property type="term" value="P:lipopolysaccharide biosynthetic process"/>
    <property type="evidence" value="ECO:0007669"/>
    <property type="project" value="UniProtKB-ARBA"/>
</dbReference>
<evidence type="ECO:0000313" key="10">
    <source>
        <dbReference type="EMBL" id="OGM27577.1"/>
    </source>
</evidence>
<name>A0A1F7YJY3_9BACT</name>
<dbReference type="GO" id="GO:0005886">
    <property type="term" value="C:plasma membrane"/>
    <property type="evidence" value="ECO:0007669"/>
    <property type="project" value="UniProtKB-SubCell"/>
</dbReference>
<gene>
    <name evidence="10" type="ORF">A2628_02200</name>
</gene>
<keyword evidence="6 8" id="KW-1133">Transmembrane helix</keyword>
<dbReference type="InterPro" id="IPR050297">
    <property type="entry name" value="LipidA_mod_glycosyltrf_83"/>
</dbReference>
<feature type="transmembrane region" description="Helical" evidence="8">
    <location>
        <begin position="95"/>
        <end position="113"/>
    </location>
</feature>
<reference evidence="10 11" key="1">
    <citation type="journal article" date="2016" name="Nat. Commun.">
        <title>Thousands of microbial genomes shed light on interconnected biogeochemical processes in an aquifer system.</title>
        <authorList>
            <person name="Anantharaman K."/>
            <person name="Brown C.T."/>
            <person name="Hug L.A."/>
            <person name="Sharon I."/>
            <person name="Castelle C.J."/>
            <person name="Probst A.J."/>
            <person name="Thomas B.C."/>
            <person name="Singh A."/>
            <person name="Wilkins M.J."/>
            <person name="Karaoz U."/>
            <person name="Brodie E.L."/>
            <person name="Williams K.H."/>
            <person name="Hubbard S.S."/>
            <person name="Banfield J.F."/>
        </authorList>
    </citation>
    <scope>NUCLEOTIDE SEQUENCE [LARGE SCALE GENOMIC DNA]</scope>
</reference>
<organism evidence="10 11">
    <name type="scientific">Candidatus Woesebacteria bacterium RIFCSPHIGHO2_01_FULL_40_22</name>
    <dbReference type="NCBI Taxonomy" id="1802499"/>
    <lineage>
        <taxon>Bacteria</taxon>
        <taxon>Candidatus Woeseibacteriota</taxon>
    </lineage>
</organism>
<feature type="transmembrane region" description="Helical" evidence="8">
    <location>
        <begin position="210"/>
        <end position="232"/>
    </location>
</feature>
<dbReference type="GO" id="GO:0016763">
    <property type="term" value="F:pentosyltransferase activity"/>
    <property type="evidence" value="ECO:0007669"/>
    <property type="project" value="TreeGrafter"/>
</dbReference>
<feature type="transmembrane region" description="Helical" evidence="8">
    <location>
        <begin position="312"/>
        <end position="333"/>
    </location>
</feature>
<evidence type="ECO:0000256" key="7">
    <source>
        <dbReference type="ARBA" id="ARBA00023136"/>
    </source>
</evidence>
<comment type="caution">
    <text evidence="10">The sequence shown here is derived from an EMBL/GenBank/DDBJ whole genome shotgun (WGS) entry which is preliminary data.</text>
</comment>
<feature type="transmembrane region" description="Helical" evidence="8">
    <location>
        <begin position="170"/>
        <end position="198"/>
    </location>
</feature>
<dbReference type="AlphaFoldDB" id="A0A1F7YJY3"/>
<proteinExistence type="predicted"/>
<dbReference type="Pfam" id="PF02366">
    <property type="entry name" value="PMT"/>
    <property type="match status" value="1"/>
</dbReference>
<feature type="transmembrane region" description="Helical" evidence="8">
    <location>
        <begin position="368"/>
        <end position="387"/>
    </location>
</feature>
<evidence type="ECO:0000256" key="6">
    <source>
        <dbReference type="ARBA" id="ARBA00022989"/>
    </source>
</evidence>
<feature type="transmembrane region" description="Helical" evidence="8">
    <location>
        <begin position="5"/>
        <end position="22"/>
    </location>
</feature>
<evidence type="ECO:0000256" key="5">
    <source>
        <dbReference type="ARBA" id="ARBA00022692"/>
    </source>
</evidence>
<keyword evidence="4" id="KW-0808">Transferase</keyword>
<keyword evidence="5 8" id="KW-0812">Transmembrane</keyword>
<dbReference type="Proteomes" id="UP000179221">
    <property type="component" value="Unassembled WGS sequence"/>
</dbReference>
<feature type="transmembrane region" description="Helical" evidence="8">
    <location>
        <begin position="339"/>
        <end position="356"/>
    </location>
</feature>